<reference evidence="1 2" key="1">
    <citation type="submission" date="2018-06" db="EMBL/GenBank/DDBJ databases">
        <authorList>
            <consortium name="Pathogen Informatics"/>
            <person name="Doyle S."/>
        </authorList>
    </citation>
    <scope>NUCLEOTIDE SEQUENCE [LARGE SCALE GENOMIC DNA]</scope>
    <source>
        <strain evidence="1 2">NCTC9177</strain>
    </source>
</reference>
<evidence type="ECO:0000313" key="1">
    <source>
        <dbReference type="EMBL" id="STS86305.1"/>
    </source>
</evidence>
<gene>
    <name evidence="1" type="ORF">NCTC9177_00058</name>
</gene>
<accession>A0A7H4M7K5</accession>
<organism evidence="1 2">
    <name type="scientific">Klebsiella variicola</name>
    <dbReference type="NCBI Taxonomy" id="244366"/>
    <lineage>
        <taxon>Bacteria</taxon>
        <taxon>Pseudomonadati</taxon>
        <taxon>Pseudomonadota</taxon>
        <taxon>Gammaproteobacteria</taxon>
        <taxon>Enterobacterales</taxon>
        <taxon>Enterobacteriaceae</taxon>
        <taxon>Klebsiella/Raoultella group</taxon>
        <taxon>Klebsiella</taxon>
        <taxon>Klebsiella pneumoniae complex</taxon>
    </lineage>
</organism>
<name>A0A7H4M7K5_KLEVA</name>
<dbReference type="Proteomes" id="UP000254545">
    <property type="component" value="Unassembled WGS sequence"/>
</dbReference>
<dbReference type="AlphaFoldDB" id="A0A7H4M7K5"/>
<evidence type="ECO:0000313" key="2">
    <source>
        <dbReference type="Proteomes" id="UP000254545"/>
    </source>
</evidence>
<proteinExistence type="predicted"/>
<dbReference type="EMBL" id="UGKR01000001">
    <property type="protein sequence ID" value="STS86305.1"/>
    <property type="molecule type" value="Genomic_DNA"/>
</dbReference>
<sequence>MHLHLTESSAHPGMLATAEAEREYWLSLQKAAVKAPSEIDVHTFHDALGLMYPLNWSTSENGEWETFMLQEMVCGDVTEIYARYGARYFRLRDVCNLSHAQITTRIKEGFNLTENEKSRLSPAHSTPDVTPAKVCIRHTQNKHGD</sequence>
<comment type="caution">
    <text evidence="1">The sequence shown here is derived from an EMBL/GenBank/DDBJ whole genome shotgun (WGS) entry which is preliminary data.</text>
</comment>
<protein>
    <submittedName>
        <fullName evidence="1">Uncharacterized protein</fullName>
    </submittedName>
</protein>